<dbReference type="EMBL" id="JAYMYR010000006">
    <property type="protein sequence ID" value="KAK7356542.1"/>
    <property type="molecule type" value="Genomic_DNA"/>
</dbReference>
<accession>A0AAN9MQY2</accession>
<sequence length="212" mass="24365">MATLMARVPRMLYSAQELSVKNWVSLPRNFAMATYSAGRERTFKESFDYAAAKQRYADGIIPHILHLYGSCATSRDFEIYASNASFEDPLMCARGVKQIKSAFYSLPKLFKESKIVEYSIKENMVSPGKGEILIDNKQYYKFLGRSINMVSLIKLYIEEGKVVRHEDWWDKKPIRNRVTAKVSFLGRIAEVSRRGSMLATHLLMRFGKDPRA</sequence>
<evidence type="ECO:0000313" key="1">
    <source>
        <dbReference type="EMBL" id="KAK7356542.1"/>
    </source>
</evidence>
<keyword evidence="2" id="KW-1185">Reference proteome</keyword>
<organism evidence="1 2">
    <name type="scientific">Phaseolus coccineus</name>
    <name type="common">Scarlet runner bean</name>
    <name type="synonym">Phaseolus multiflorus</name>
    <dbReference type="NCBI Taxonomy" id="3886"/>
    <lineage>
        <taxon>Eukaryota</taxon>
        <taxon>Viridiplantae</taxon>
        <taxon>Streptophyta</taxon>
        <taxon>Embryophyta</taxon>
        <taxon>Tracheophyta</taxon>
        <taxon>Spermatophyta</taxon>
        <taxon>Magnoliopsida</taxon>
        <taxon>eudicotyledons</taxon>
        <taxon>Gunneridae</taxon>
        <taxon>Pentapetalae</taxon>
        <taxon>rosids</taxon>
        <taxon>fabids</taxon>
        <taxon>Fabales</taxon>
        <taxon>Fabaceae</taxon>
        <taxon>Papilionoideae</taxon>
        <taxon>50 kb inversion clade</taxon>
        <taxon>NPAAA clade</taxon>
        <taxon>indigoferoid/millettioid clade</taxon>
        <taxon>Phaseoleae</taxon>
        <taxon>Phaseolus</taxon>
    </lineage>
</organism>
<comment type="caution">
    <text evidence="1">The sequence shown here is derived from an EMBL/GenBank/DDBJ whole genome shotgun (WGS) entry which is preliminary data.</text>
</comment>
<dbReference type="PANTHER" id="PTHR34213:SF2">
    <property type="entry name" value="NUCLEAR TRANSPORT FACTOR 2 (NTF2) FAMILY PROTEIN"/>
    <property type="match status" value="1"/>
</dbReference>
<proteinExistence type="predicted"/>
<dbReference type="SUPFAM" id="SSF54427">
    <property type="entry name" value="NTF2-like"/>
    <property type="match status" value="1"/>
</dbReference>
<dbReference type="PANTHER" id="PTHR34213">
    <property type="entry name" value="NUCLEAR TRANSPORT FACTOR 2 (NTF2) FAMILY PROTEIN"/>
    <property type="match status" value="1"/>
</dbReference>
<gene>
    <name evidence="1" type="ORF">VNO80_15815</name>
</gene>
<evidence type="ECO:0008006" key="3">
    <source>
        <dbReference type="Google" id="ProtNLM"/>
    </source>
</evidence>
<dbReference type="Proteomes" id="UP001374584">
    <property type="component" value="Unassembled WGS sequence"/>
</dbReference>
<protein>
    <recommendedName>
        <fullName evidence="3">NTF2-like domain-containing protein</fullName>
    </recommendedName>
</protein>
<evidence type="ECO:0000313" key="2">
    <source>
        <dbReference type="Proteomes" id="UP001374584"/>
    </source>
</evidence>
<name>A0AAN9MQY2_PHACN</name>
<dbReference type="InterPro" id="IPR032710">
    <property type="entry name" value="NTF2-like_dom_sf"/>
</dbReference>
<reference evidence="1 2" key="1">
    <citation type="submission" date="2024-01" db="EMBL/GenBank/DDBJ databases">
        <title>The genomes of 5 underutilized Papilionoideae crops provide insights into root nodulation and disease resistanc.</title>
        <authorList>
            <person name="Jiang F."/>
        </authorList>
    </citation>
    <scope>NUCLEOTIDE SEQUENCE [LARGE SCALE GENOMIC DNA]</scope>
    <source>
        <strain evidence="1">JINMINGXINNONG_FW02</strain>
        <tissue evidence="1">Leaves</tissue>
    </source>
</reference>
<dbReference type="AlphaFoldDB" id="A0AAN9MQY2"/>